<sequence>MSNGPNREPSARIPVVIAEDGSAVVDGEPVPVVGGESVDVAILDTLHGYARSRNEAVTASITDPVAGSVAIVEVAPDGSSRLVEQRQEGPAAAVAPTPPPQAVAPAPPQAVALDKPPAPAAPPPGAPAPAAPAPQPPAPAAAQVPPPAQQRQPAPTPAPQPANTPARAPAPVRGIGQSDDEYEAPSLIKRPAVIGAVAVGVALLVIVPLVALGSGGSDGGASDKTAAAADSKRKTPTLLPTQPTVSATPSGWPHATPGVSASPSASASDSASPSPSASPSEEKRKEETEETKSAEAPVAAVPKPVKPPKPHKETAAEAVSKLAARSPGRHICYRVYFDKDGWQKPVCDGATAGRVNTKQKIKSINTATAGTKGTASNAWVRHDKWKTPWSGGVDGVDVYIGKTKKDYPYILGFVINVADGAVCQNAAVAGRWGGLACDQPTGQAPGNFIWGGTQDDARWLQAVRFTV</sequence>
<dbReference type="EMBL" id="JAVRFF010000002">
    <property type="protein sequence ID" value="MDT0470853.1"/>
    <property type="molecule type" value="Genomic_DNA"/>
</dbReference>
<evidence type="ECO:0008006" key="4">
    <source>
        <dbReference type="Google" id="ProtNLM"/>
    </source>
</evidence>
<evidence type="ECO:0000313" key="2">
    <source>
        <dbReference type="EMBL" id="MDT0470853.1"/>
    </source>
</evidence>
<proteinExistence type="predicted"/>
<accession>A0ABU2UC82</accession>
<feature type="compositionally biased region" description="Low complexity" evidence="1">
    <location>
        <begin position="260"/>
        <end position="279"/>
    </location>
</feature>
<feature type="compositionally biased region" description="Pro residues" evidence="1">
    <location>
        <begin position="96"/>
        <end position="108"/>
    </location>
</feature>
<evidence type="ECO:0000313" key="3">
    <source>
        <dbReference type="Proteomes" id="UP001180489"/>
    </source>
</evidence>
<dbReference type="PRINTS" id="PR01217">
    <property type="entry name" value="PRICHEXTENSN"/>
</dbReference>
<name>A0ABU2UC82_9ACTN</name>
<feature type="compositionally biased region" description="Polar residues" evidence="1">
    <location>
        <begin position="238"/>
        <end position="249"/>
    </location>
</feature>
<feature type="compositionally biased region" description="Low complexity" evidence="1">
    <location>
        <begin position="294"/>
        <end position="303"/>
    </location>
</feature>
<feature type="region of interest" description="Disordered" evidence="1">
    <location>
        <begin position="212"/>
        <end position="311"/>
    </location>
</feature>
<feature type="compositionally biased region" description="Basic and acidic residues" evidence="1">
    <location>
        <begin position="280"/>
        <end position="293"/>
    </location>
</feature>
<comment type="caution">
    <text evidence="2">The sequence shown here is derived from an EMBL/GenBank/DDBJ whole genome shotgun (WGS) entry which is preliminary data.</text>
</comment>
<evidence type="ECO:0000256" key="1">
    <source>
        <dbReference type="SAM" id="MobiDB-lite"/>
    </source>
</evidence>
<feature type="compositionally biased region" description="Pro residues" evidence="1">
    <location>
        <begin position="116"/>
        <end position="162"/>
    </location>
</feature>
<dbReference type="RefSeq" id="WP_311633865.1">
    <property type="nucleotide sequence ID" value="NZ_JAVRFF010000002.1"/>
</dbReference>
<reference evidence="2" key="1">
    <citation type="submission" date="2024-05" db="EMBL/GenBank/DDBJ databases">
        <title>30 novel species of actinomycetes from the DSMZ collection.</title>
        <authorList>
            <person name="Nouioui I."/>
        </authorList>
    </citation>
    <scope>NUCLEOTIDE SEQUENCE</scope>
    <source>
        <strain evidence="2">DSM 41014</strain>
    </source>
</reference>
<protein>
    <recommendedName>
        <fullName evidence="4">Hydrophobic W protein</fullName>
    </recommendedName>
</protein>
<feature type="region of interest" description="Disordered" evidence="1">
    <location>
        <begin position="81"/>
        <end position="178"/>
    </location>
</feature>
<keyword evidence="3" id="KW-1185">Reference proteome</keyword>
<feature type="compositionally biased region" description="Low complexity" evidence="1">
    <location>
        <begin position="220"/>
        <end position="229"/>
    </location>
</feature>
<organism evidence="2 3">
    <name type="scientific">Streptomyces hintoniae</name>
    <dbReference type="NCBI Taxonomy" id="3075521"/>
    <lineage>
        <taxon>Bacteria</taxon>
        <taxon>Bacillati</taxon>
        <taxon>Actinomycetota</taxon>
        <taxon>Actinomycetes</taxon>
        <taxon>Kitasatosporales</taxon>
        <taxon>Streptomycetaceae</taxon>
        <taxon>Streptomyces</taxon>
    </lineage>
</organism>
<gene>
    <name evidence="2" type="ORF">RM863_01690</name>
</gene>
<dbReference type="Proteomes" id="UP001180489">
    <property type="component" value="Unassembled WGS sequence"/>
</dbReference>